<evidence type="ECO:0000313" key="2">
    <source>
        <dbReference type="EMBL" id="EXU99127.1"/>
    </source>
</evidence>
<dbReference type="PANTHER" id="PTHR39608:SF2">
    <property type="entry name" value="MARVEL DOMAIN-CONTAINING PROTEIN"/>
    <property type="match status" value="1"/>
</dbReference>
<dbReference type="OrthoDB" id="20872at2759"/>
<feature type="transmembrane region" description="Helical" evidence="1">
    <location>
        <begin position="13"/>
        <end position="32"/>
    </location>
</feature>
<evidence type="ECO:0000313" key="3">
    <source>
        <dbReference type="Proteomes" id="UP000030151"/>
    </source>
</evidence>
<dbReference type="AlphaFoldDB" id="A0A0A1UT62"/>
<keyword evidence="1" id="KW-1133">Transmembrane helix</keyword>
<protein>
    <submittedName>
        <fullName evidence="2">Membrane-associating domain protein</fullName>
    </submittedName>
</protein>
<reference evidence="2 3" key="1">
    <citation type="submission" date="2014-02" db="EMBL/GenBank/DDBJ databases">
        <title>The genome sequence of the entomopathogenic fungus Metarhizium robertsii ARSEF 2575.</title>
        <authorList>
            <person name="Giuliano Garisto Donzelli B."/>
            <person name="Roe B.A."/>
            <person name="Macmil S.L."/>
            <person name="Krasnoff S.B."/>
            <person name="Gibson D.M."/>
        </authorList>
    </citation>
    <scope>NUCLEOTIDE SEQUENCE [LARGE SCALE GENOMIC DNA]</scope>
    <source>
        <strain evidence="2 3">ARSEF 2575</strain>
    </source>
</reference>
<feature type="transmembrane region" description="Helical" evidence="1">
    <location>
        <begin position="75"/>
        <end position="95"/>
    </location>
</feature>
<dbReference type="Proteomes" id="UP000030151">
    <property type="component" value="Unassembled WGS sequence"/>
</dbReference>
<accession>A0A0A1UT62</accession>
<dbReference type="HOGENOM" id="CLU_099909_1_0_1"/>
<evidence type="ECO:0000256" key="1">
    <source>
        <dbReference type="SAM" id="Phobius"/>
    </source>
</evidence>
<keyword evidence="1" id="KW-0472">Membrane</keyword>
<name>A0A0A1UT62_9HYPO</name>
<organism evidence="2 3">
    <name type="scientific">Metarhizium robertsii</name>
    <dbReference type="NCBI Taxonomy" id="568076"/>
    <lineage>
        <taxon>Eukaryota</taxon>
        <taxon>Fungi</taxon>
        <taxon>Dikarya</taxon>
        <taxon>Ascomycota</taxon>
        <taxon>Pezizomycotina</taxon>
        <taxon>Sordariomycetes</taxon>
        <taxon>Hypocreomycetidae</taxon>
        <taxon>Hypocreales</taxon>
        <taxon>Clavicipitaceae</taxon>
        <taxon>Metarhizium</taxon>
    </lineage>
</organism>
<dbReference type="PANTHER" id="PTHR39608">
    <property type="entry name" value="INTEGRAL MEMBRANE PROTEIN (AFU_ORTHOLOGUE AFUA_5G08640)"/>
    <property type="match status" value="1"/>
</dbReference>
<proteinExistence type="predicted"/>
<gene>
    <name evidence="2" type="ORF">X797_007850</name>
</gene>
<keyword evidence="1" id="KW-0812">Transmembrane</keyword>
<sequence length="210" mass="23019">MPPNNALHVLVKASHFMVFASATIVTGILGWFLHRTSAQNTHVIFQETVAAVTVPAYLGHLVFAQVDSYYEQSLMVGLAFSYLWLTSFIFAAQDWTGGRCASAFPRGSSCSQKKAVVAFDFLAFFFLVFGMLIKGCVKYTQNKKNRTQRREYTDGVISTSENAMRTLKGIKAPEIKPRENSCIMAGGAQLKVPHIASNSKNVVAKAPSAV</sequence>
<dbReference type="EMBL" id="JELW01000021">
    <property type="protein sequence ID" value="EXU99127.1"/>
    <property type="molecule type" value="Genomic_DNA"/>
</dbReference>
<feature type="transmembrane region" description="Helical" evidence="1">
    <location>
        <begin position="115"/>
        <end position="133"/>
    </location>
</feature>
<comment type="caution">
    <text evidence="2">The sequence shown here is derived from an EMBL/GenBank/DDBJ whole genome shotgun (WGS) entry which is preliminary data.</text>
</comment>